<evidence type="ECO:0000256" key="1">
    <source>
        <dbReference type="ARBA" id="ARBA00023015"/>
    </source>
</evidence>
<dbReference type="STRING" id="407022.SAMN05661044_01605"/>
<keyword evidence="2 5" id="KW-0238">DNA-binding</keyword>
<dbReference type="InterPro" id="IPR014710">
    <property type="entry name" value="RmlC-like_jellyroll"/>
</dbReference>
<protein>
    <submittedName>
        <fullName evidence="5">AraC-type DNA-binding protein</fullName>
    </submittedName>
</protein>
<dbReference type="RefSeq" id="WP_093321602.1">
    <property type="nucleotide sequence ID" value="NZ_FOAF01000001.1"/>
</dbReference>
<dbReference type="AlphaFoldDB" id="A0A1H7LAF1"/>
<name>A0A1H7LAF1_OLID1</name>
<dbReference type="Pfam" id="PF07883">
    <property type="entry name" value="Cupin_2"/>
    <property type="match status" value="1"/>
</dbReference>
<evidence type="ECO:0000313" key="5">
    <source>
        <dbReference type="EMBL" id="SEK95780.1"/>
    </source>
</evidence>
<evidence type="ECO:0000256" key="3">
    <source>
        <dbReference type="ARBA" id="ARBA00023163"/>
    </source>
</evidence>
<dbReference type="Proteomes" id="UP000199421">
    <property type="component" value="Unassembled WGS sequence"/>
</dbReference>
<dbReference type="OrthoDB" id="9787988at2"/>
<dbReference type="InterPro" id="IPR018060">
    <property type="entry name" value="HTH_AraC"/>
</dbReference>
<reference evidence="6" key="1">
    <citation type="submission" date="2016-10" db="EMBL/GenBank/DDBJ databases">
        <authorList>
            <person name="Varghese N."/>
            <person name="Submissions S."/>
        </authorList>
    </citation>
    <scope>NUCLEOTIDE SEQUENCE [LARGE SCALE GENOMIC DNA]</scope>
    <source>
        <strain evidence="6">DSM 18733</strain>
    </source>
</reference>
<dbReference type="InterPro" id="IPR011051">
    <property type="entry name" value="RmlC_Cupin_sf"/>
</dbReference>
<dbReference type="Pfam" id="PF12833">
    <property type="entry name" value="HTH_18"/>
    <property type="match status" value="1"/>
</dbReference>
<accession>A0A1H7LAF1</accession>
<gene>
    <name evidence="5" type="ORF">SAMN05661044_01605</name>
</gene>
<dbReference type="SUPFAM" id="SSF46689">
    <property type="entry name" value="Homeodomain-like"/>
    <property type="match status" value="2"/>
</dbReference>
<evidence type="ECO:0000313" key="6">
    <source>
        <dbReference type="Proteomes" id="UP000199421"/>
    </source>
</evidence>
<dbReference type="PROSITE" id="PS01124">
    <property type="entry name" value="HTH_ARAC_FAMILY_2"/>
    <property type="match status" value="1"/>
</dbReference>
<dbReference type="InterPro" id="IPR013096">
    <property type="entry name" value="Cupin_2"/>
</dbReference>
<dbReference type="InterPro" id="IPR020449">
    <property type="entry name" value="Tscrpt_reg_AraC-type_HTH"/>
</dbReference>
<evidence type="ECO:0000256" key="2">
    <source>
        <dbReference type="ARBA" id="ARBA00023125"/>
    </source>
</evidence>
<keyword evidence="1" id="KW-0805">Transcription regulation</keyword>
<dbReference type="SMART" id="SM00342">
    <property type="entry name" value="HTH_ARAC"/>
    <property type="match status" value="1"/>
</dbReference>
<dbReference type="PRINTS" id="PR00032">
    <property type="entry name" value="HTHARAC"/>
</dbReference>
<dbReference type="InterPro" id="IPR009057">
    <property type="entry name" value="Homeodomain-like_sf"/>
</dbReference>
<dbReference type="GO" id="GO:0043565">
    <property type="term" value="F:sequence-specific DNA binding"/>
    <property type="evidence" value="ECO:0007669"/>
    <property type="project" value="InterPro"/>
</dbReference>
<organism evidence="5 6">
    <name type="scientific">Olivibacter domesticus</name>
    <name type="common">Pseudosphingobacterium domesticum</name>
    <dbReference type="NCBI Taxonomy" id="407022"/>
    <lineage>
        <taxon>Bacteria</taxon>
        <taxon>Pseudomonadati</taxon>
        <taxon>Bacteroidota</taxon>
        <taxon>Sphingobacteriia</taxon>
        <taxon>Sphingobacteriales</taxon>
        <taxon>Sphingobacteriaceae</taxon>
        <taxon>Olivibacter</taxon>
    </lineage>
</organism>
<keyword evidence="3" id="KW-0804">Transcription</keyword>
<dbReference type="PANTHER" id="PTHR43280:SF2">
    <property type="entry name" value="HTH-TYPE TRANSCRIPTIONAL REGULATOR EXSA"/>
    <property type="match status" value="1"/>
</dbReference>
<dbReference type="Gene3D" id="2.60.120.10">
    <property type="entry name" value="Jelly Rolls"/>
    <property type="match status" value="1"/>
</dbReference>
<evidence type="ECO:0000259" key="4">
    <source>
        <dbReference type="PROSITE" id="PS01124"/>
    </source>
</evidence>
<feature type="domain" description="HTH araC/xylS-type" evidence="4">
    <location>
        <begin position="184"/>
        <end position="282"/>
    </location>
</feature>
<dbReference type="CDD" id="cd06976">
    <property type="entry name" value="cupin_MtlR-like_N"/>
    <property type="match status" value="1"/>
</dbReference>
<dbReference type="GO" id="GO:0003700">
    <property type="term" value="F:DNA-binding transcription factor activity"/>
    <property type="evidence" value="ECO:0007669"/>
    <property type="project" value="InterPro"/>
</dbReference>
<dbReference type="PANTHER" id="PTHR43280">
    <property type="entry name" value="ARAC-FAMILY TRANSCRIPTIONAL REGULATOR"/>
    <property type="match status" value="1"/>
</dbReference>
<proteinExistence type="predicted"/>
<dbReference type="Gene3D" id="1.10.10.60">
    <property type="entry name" value="Homeodomain-like"/>
    <property type="match status" value="2"/>
</dbReference>
<dbReference type="EMBL" id="FOAF01000001">
    <property type="protein sequence ID" value="SEK95780.1"/>
    <property type="molecule type" value="Genomic_DNA"/>
</dbReference>
<dbReference type="SUPFAM" id="SSF51182">
    <property type="entry name" value="RmlC-like cupins"/>
    <property type="match status" value="1"/>
</dbReference>
<keyword evidence="6" id="KW-1185">Reference proteome</keyword>
<sequence>MLKASVEVLQQSNGTFLLREFGKEAFDAPYHYHPEYELTYITAGIGKRYVGSHMSDFKKGDLVLLGPNLPHCWKLDTYVTENEAARATVLQFTMNSISADFMEKAELSEIKRLLMKASHGISFHGRLNNVIKKHLFKLKTTNGLKGIITFLEILEQLSSMQDFTILASSDSINRVASNDQHRINQVMAYIVENFRKQLSLQEASSIAHMTPNAFCKYFKKTTRKTFIETVINYRLNYATNQLIQTDKAISEIAFESGFSDVSHFYRQFKHRMHISPLNYRTKFVEQINHAS</sequence>